<name>A0AAV5AAT6_9AGAM</name>
<gene>
    <name evidence="2" type="ORF">Clacol_004565</name>
</gene>
<organism evidence="2 3">
    <name type="scientific">Clathrus columnatus</name>
    <dbReference type="NCBI Taxonomy" id="1419009"/>
    <lineage>
        <taxon>Eukaryota</taxon>
        <taxon>Fungi</taxon>
        <taxon>Dikarya</taxon>
        <taxon>Basidiomycota</taxon>
        <taxon>Agaricomycotina</taxon>
        <taxon>Agaricomycetes</taxon>
        <taxon>Phallomycetidae</taxon>
        <taxon>Phallales</taxon>
        <taxon>Clathraceae</taxon>
        <taxon>Clathrus</taxon>
    </lineage>
</organism>
<evidence type="ECO:0000313" key="3">
    <source>
        <dbReference type="Proteomes" id="UP001050691"/>
    </source>
</evidence>
<feature type="chain" id="PRO_5043898924" evidence="1">
    <location>
        <begin position="20"/>
        <end position="115"/>
    </location>
</feature>
<accession>A0AAV5AAT6</accession>
<proteinExistence type="predicted"/>
<keyword evidence="3" id="KW-1185">Reference proteome</keyword>
<evidence type="ECO:0000313" key="2">
    <source>
        <dbReference type="EMBL" id="GJJ10339.1"/>
    </source>
</evidence>
<comment type="caution">
    <text evidence="2">The sequence shown here is derived from an EMBL/GenBank/DDBJ whole genome shotgun (WGS) entry which is preliminary data.</text>
</comment>
<keyword evidence="1" id="KW-0732">Signal</keyword>
<feature type="signal peptide" evidence="1">
    <location>
        <begin position="1"/>
        <end position="19"/>
    </location>
</feature>
<reference evidence="2" key="1">
    <citation type="submission" date="2021-10" db="EMBL/GenBank/DDBJ databases">
        <title>De novo Genome Assembly of Clathrus columnatus (Basidiomycota, Fungi) Using Illumina and Nanopore Sequence Data.</title>
        <authorList>
            <person name="Ogiso-Tanaka E."/>
            <person name="Itagaki H."/>
            <person name="Hosoya T."/>
            <person name="Hosaka K."/>
        </authorList>
    </citation>
    <scope>NUCLEOTIDE SEQUENCE</scope>
    <source>
        <strain evidence="2">MO-923</strain>
    </source>
</reference>
<evidence type="ECO:0000256" key="1">
    <source>
        <dbReference type="SAM" id="SignalP"/>
    </source>
</evidence>
<dbReference type="Proteomes" id="UP001050691">
    <property type="component" value="Unassembled WGS sequence"/>
</dbReference>
<sequence>FVLLVTVTGLVVDYTAIQAGSDVAVFQNVLSTILICEFTLDLRRRNTTTRSLPNLSALEFADLNLSSQENPEVRSIQSIFGRLHERMIADMGERNDPVSIGIDALGQGEPDLETA</sequence>
<dbReference type="AlphaFoldDB" id="A0AAV5AAT6"/>
<protein>
    <submittedName>
        <fullName evidence="2">Uncharacterized protein</fullName>
    </submittedName>
</protein>
<feature type="non-terminal residue" evidence="2">
    <location>
        <position position="1"/>
    </location>
</feature>
<dbReference type="EMBL" id="BPWL01000005">
    <property type="protein sequence ID" value="GJJ10339.1"/>
    <property type="molecule type" value="Genomic_DNA"/>
</dbReference>